<dbReference type="Pfam" id="PF12840">
    <property type="entry name" value="HTH_20"/>
    <property type="match status" value="1"/>
</dbReference>
<keyword evidence="1" id="KW-0805">Transcription regulation</keyword>
<evidence type="ECO:0000256" key="3">
    <source>
        <dbReference type="ARBA" id="ARBA00023163"/>
    </source>
</evidence>
<dbReference type="InterPro" id="IPR011991">
    <property type="entry name" value="ArsR-like_HTH"/>
</dbReference>
<dbReference type="PANTHER" id="PTHR43132">
    <property type="entry name" value="ARSENICAL RESISTANCE OPERON REPRESSOR ARSR-RELATED"/>
    <property type="match status" value="1"/>
</dbReference>
<dbReference type="NCBIfam" id="NF033788">
    <property type="entry name" value="HTH_metalloreg"/>
    <property type="match status" value="1"/>
</dbReference>
<dbReference type="Proteomes" id="UP000630353">
    <property type="component" value="Unassembled WGS sequence"/>
</dbReference>
<sequence length="107" mass="11514">MDIKTTATRLEALGNETRLQVFRILVRAGRGGLPVGELQRRTETARSTLSHHLHKLIAVGLVYQERDGTTLFCHANYAAMDETLGFLARECCADAGAERCGAAGAAA</sequence>
<dbReference type="PANTHER" id="PTHR43132:SF2">
    <property type="entry name" value="ARSENICAL RESISTANCE OPERON REPRESSOR ARSR-RELATED"/>
    <property type="match status" value="1"/>
</dbReference>
<dbReference type="PROSITE" id="PS50987">
    <property type="entry name" value="HTH_ARSR_2"/>
    <property type="match status" value="1"/>
</dbReference>
<keyword evidence="2" id="KW-0238">DNA-binding</keyword>
<organism evidence="5 6">
    <name type="scientific">Thalassobaculum fulvum</name>
    <dbReference type="NCBI Taxonomy" id="1633335"/>
    <lineage>
        <taxon>Bacteria</taxon>
        <taxon>Pseudomonadati</taxon>
        <taxon>Pseudomonadota</taxon>
        <taxon>Alphaproteobacteria</taxon>
        <taxon>Rhodospirillales</taxon>
        <taxon>Thalassobaculaceae</taxon>
        <taxon>Thalassobaculum</taxon>
    </lineage>
</organism>
<dbReference type="GO" id="GO:0003677">
    <property type="term" value="F:DNA binding"/>
    <property type="evidence" value="ECO:0007669"/>
    <property type="project" value="UniProtKB-KW"/>
</dbReference>
<dbReference type="CDD" id="cd00090">
    <property type="entry name" value="HTH_ARSR"/>
    <property type="match status" value="1"/>
</dbReference>
<dbReference type="InterPro" id="IPR036390">
    <property type="entry name" value="WH_DNA-bd_sf"/>
</dbReference>
<reference evidence="5" key="2">
    <citation type="submission" date="2020-09" db="EMBL/GenBank/DDBJ databases">
        <authorList>
            <person name="Sun Q."/>
            <person name="Kim S."/>
        </authorList>
    </citation>
    <scope>NUCLEOTIDE SEQUENCE</scope>
    <source>
        <strain evidence="5">KCTC 42651</strain>
    </source>
</reference>
<dbReference type="RefSeq" id="WP_189988180.1">
    <property type="nucleotide sequence ID" value="NZ_BMZS01000003.1"/>
</dbReference>
<reference evidence="5" key="1">
    <citation type="journal article" date="2014" name="Int. J. Syst. Evol. Microbiol.">
        <title>Complete genome sequence of Corynebacterium casei LMG S-19264T (=DSM 44701T), isolated from a smear-ripened cheese.</title>
        <authorList>
            <consortium name="US DOE Joint Genome Institute (JGI-PGF)"/>
            <person name="Walter F."/>
            <person name="Albersmeier A."/>
            <person name="Kalinowski J."/>
            <person name="Ruckert C."/>
        </authorList>
    </citation>
    <scope>NUCLEOTIDE SEQUENCE</scope>
    <source>
        <strain evidence="5">KCTC 42651</strain>
    </source>
</reference>
<accession>A0A919CPW4</accession>
<evidence type="ECO:0000256" key="1">
    <source>
        <dbReference type="ARBA" id="ARBA00023015"/>
    </source>
</evidence>
<dbReference type="EMBL" id="BMZS01000003">
    <property type="protein sequence ID" value="GHD45434.1"/>
    <property type="molecule type" value="Genomic_DNA"/>
</dbReference>
<dbReference type="InterPro" id="IPR001845">
    <property type="entry name" value="HTH_ArsR_DNA-bd_dom"/>
</dbReference>
<protein>
    <submittedName>
        <fullName evidence="5">Transcriptional regulator</fullName>
    </submittedName>
</protein>
<proteinExistence type="predicted"/>
<evidence type="ECO:0000313" key="5">
    <source>
        <dbReference type="EMBL" id="GHD45434.1"/>
    </source>
</evidence>
<dbReference type="AlphaFoldDB" id="A0A919CPW4"/>
<comment type="caution">
    <text evidence="5">The sequence shown here is derived from an EMBL/GenBank/DDBJ whole genome shotgun (WGS) entry which is preliminary data.</text>
</comment>
<evidence type="ECO:0000256" key="2">
    <source>
        <dbReference type="ARBA" id="ARBA00023125"/>
    </source>
</evidence>
<dbReference type="InterPro" id="IPR051011">
    <property type="entry name" value="Metal_resp_trans_reg"/>
</dbReference>
<dbReference type="InterPro" id="IPR036388">
    <property type="entry name" value="WH-like_DNA-bd_sf"/>
</dbReference>
<name>A0A919CPW4_9PROT</name>
<evidence type="ECO:0000259" key="4">
    <source>
        <dbReference type="PROSITE" id="PS50987"/>
    </source>
</evidence>
<dbReference type="GO" id="GO:0003700">
    <property type="term" value="F:DNA-binding transcription factor activity"/>
    <property type="evidence" value="ECO:0007669"/>
    <property type="project" value="InterPro"/>
</dbReference>
<keyword evidence="6" id="KW-1185">Reference proteome</keyword>
<keyword evidence="3" id="KW-0804">Transcription</keyword>
<evidence type="ECO:0000313" key="6">
    <source>
        <dbReference type="Proteomes" id="UP000630353"/>
    </source>
</evidence>
<dbReference type="SUPFAM" id="SSF46785">
    <property type="entry name" value="Winged helix' DNA-binding domain"/>
    <property type="match status" value="1"/>
</dbReference>
<dbReference type="PRINTS" id="PR00778">
    <property type="entry name" value="HTHARSR"/>
</dbReference>
<gene>
    <name evidence="5" type="ORF">GCM10017083_13380</name>
</gene>
<feature type="domain" description="HTH arsR-type" evidence="4">
    <location>
        <begin position="1"/>
        <end position="95"/>
    </location>
</feature>
<dbReference type="Gene3D" id="1.10.10.10">
    <property type="entry name" value="Winged helix-like DNA-binding domain superfamily/Winged helix DNA-binding domain"/>
    <property type="match status" value="1"/>
</dbReference>
<dbReference type="SMART" id="SM00418">
    <property type="entry name" value="HTH_ARSR"/>
    <property type="match status" value="1"/>
</dbReference>